<dbReference type="InterPro" id="IPR000387">
    <property type="entry name" value="Tyr_Pase_dom"/>
</dbReference>
<feature type="active site" description="Phosphocysteine intermediate" evidence="3">
    <location>
        <position position="18"/>
    </location>
</feature>
<comment type="similarity">
    <text evidence="2">Belongs to the protein-tyrosine phosphatase family. Non-receptor class myotubularin subfamily.</text>
</comment>
<comment type="subcellular location">
    <subcellularLocation>
        <location evidence="1">Endomembrane system</location>
        <topology evidence="1">Peripheral membrane protein</topology>
    </subcellularLocation>
</comment>
<evidence type="ECO:0000256" key="4">
    <source>
        <dbReference type="PIRSR" id="PIRSR630564-2"/>
    </source>
</evidence>
<feature type="non-terminal residue" evidence="7">
    <location>
        <position position="132"/>
    </location>
</feature>
<organism evidence="7">
    <name type="scientific">Drosophila rhopaloa</name>
    <name type="common">Fruit fly</name>
    <dbReference type="NCBI Taxonomy" id="1041015"/>
    <lineage>
        <taxon>Eukaryota</taxon>
        <taxon>Metazoa</taxon>
        <taxon>Ecdysozoa</taxon>
        <taxon>Arthropoda</taxon>
        <taxon>Hexapoda</taxon>
        <taxon>Insecta</taxon>
        <taxon>Pterygota</taxon>
        <taxon>Neoptera</taxon>
        <taxon>Endopterygota</taxon>
        <taxon>Diptera</taxon>
        <taxon>Brachycera</taxon>
        <taxon>Muscomorpha</taxon>
        <taxon>Ephydroidea</taxon>
        <taxon>Drosophilidae</taxon>
        <taxon>Drosophila</taxon>
        <taxon>Sophophora</taxon>
    </lineage>
</organism>
<dbReference type="PROSITE" id="PS51339">
    <property type="entry name" value="PPASE_MYOTUBULARIN"/>
    <property type="match status" value="1"/>
</dbReference>
<dbReference type="GO" id="GO:0005737">
    <property type="term" value="C:cytoplasm"/>
    <property type="evidence" value="ECO:0007669"/>
    <property type="project" value="TreeGrafter"/>
</dbReference>
<dbReference type="InterPro" id="IPR030564">
    <property type="entry name" value="Myotubularin"/>
</dbReference>
<protein>
    <submittedName>
        <fullName evidence="7">Myotubularin-related protein 3-like</fullName>
    </submittedName>
</protein>
<dbReference type="SUPFAM" id="SSF52799">
    <property type="entry name" value="(Phosphotyrosine protein) phosphatases II"/>
    <property type="match status" value="1"/>
</dbReference>
<gene>
    <name evidence="7" type="primary">LOC108037162</name>
</gene>
<dbReference type="GO" id="GO:0010506">
    <property type="term" value="P:regulation of autophagy"/>
    <property type="evidence" value="ECO:0007669"/>
    <property type="project" value="TreeGrafter"/>
</dbReference>
<dbReference type="AlphaFoldDB" id="A0A6P4DYK7"/>
<proteinExistence type="inferred from homology"/>
<dbReference type="OrthoDB" id="271628at2759"/>
<accession>A0A6P4DYK7</accession>
<evidence type="ECO:0000256" key="3">
    <source>
        <dbReference type="PIRSR" id="PIRSR630564-1"/>
    </source>
</evidence>
<dbReference type="GO" id="GO:0046856">
    <property type="term" value="P:phosphatidylinositol dephosphorylation"/>
    <property type="evidence" value="ECO:0007669"/>
    <property type="project" value="TreeGrafter"/>
</dbReference>
<dbReference type="Pfam" id="PF06602">
    <property type="entry name" value="Myotub-related"/>
    <property type="match status" value="1"/>
</dbReference>
<dbReference type="GO" id="GO:0016020">
    <property type="term" value="C:membrane"/>
    <property type="evidence" value="ECO:0007669"/>
    <property type="project" value="TreeGrafter"/>
</dbReference>
<feature type="domain" description="Myotubularin phosphatase" evidence="6">
    <location>
        <begin position="1"/>
        <end position="132"/>
    </location>
</feature>
<dbReference type="GO" id="GO:0052629">
    <property type="term" value="F:phosphatidylinositol-3,5-bisphosphate 3-phosphatase activity"/>
    <property type="evidence" value="ECO:0007669"/>
    <property type="project" value="TreeGrafter"/>
</dbReference>
<dbReference type="InterPro" id="IPR016130">
    <property type="entry name" value="Tyr_Pase_AS"/>
</dbReference>
<reference evidence="7" key="1">
    <citation type="submission" date="2025-08" db="UniProtKB">
        <authorList>
            <consortium name="RefSeq"/>
        </authorList>
    </citation>
    <scope>IDENTIFICATION</scope>
</reference>
<dbReference type="InterPro" id="IPR010569">
    <property type="entry name" value="Myotubularin-like_Pase_dom"/>
</dbReference>
<dbReference type="GO" id="GO:0019903">
    <property type="term" value="F:protein phosphatase binding"/>
    <property type="evidence" value="ECO:0007669"/>
    <property type="project" value="TreeGrafter"/>
</dbReference>
<dbReference type="GO" id="GO:0012505">
    <property type="term" value="C:endomembrane system"/>
    <property type="evidence" value="ECO:0007669"/>
    <property type="project" value="UniProtKB-SubCell"/>
</dbReference>
<dbReference type="InterPro" id="IPR029021">
    <property type="entry name" value="Prot-tyrosine_phosphatase-like"/>
</dbReference>
<name>A0A6P4DYK7_DRORH</name>
<evidence type="ECO:0000256" key="1">
    <source>
        <dbReference type="ARBA" id="ARBA00004184"/>
    </source>
</evidence>
<evidence type="ECO:0000313" key="7">
    <source>
        <dbReference type="RefSeq" id="XP_016969164.1"/>
    </source>
</evidence>
<dbReference type="PROSITE" id="PS00383">
    <property type="entry name" value="TYR_PHOSPHATASE_1"/>
    <property type="match status" value="1"/>
</dbReference>
<feature type="domain" description="Tyrosine specific protein phosphatases" evidence="5">
    <location>
        <begin position="1"/>
        <end position="30"/>
    </location>
</feature>
<dbReference type="RefSeq" id="XP_016969164.1">
    <property type="nucleotide sequence ID" value="XM_017113675.1"/>
</dbReference>
<evidence type="ECO:0000259" key="5">
    <source>
        <dbReference type="PROSITE" id="PS50056"/>
    </source>
</evidence>
<dbReference type="PANTHER" id="PTHR10807">
    <property type="entry name" value="MYOTUBULARIN-RELATED"/>
    <property type="match status" value="1"/>
</dbReference>
<dbReference type="GO" id="GO:0004438">
    <property type="term" value="F:phosphatidylinositol-3-phosphate phosphatase activity"/>
    <property type="evidence" value="ECO:0007669"/>
    <property type="project" value="TreeGrafter"/>
</dbReference>
<sequence>MTVVHTIEKNGRPVLVHCSDGWDRTPQIVATAQLCLDPYYRTVEGFRVLVEREWLNFGHKFADRSGNGPNSDEVNERCPVFLQWLDLVHQIHRQYPCSFEFSISYLIKLAQHSLSCLFGTFLCNSLRERIEI</sequence>
<dbReference type="PANTHER" id="PTHR10807:SF75">
    <property type="entry name" value="PHOSPHATIDYLINOSITOL-3-PHOSPHATE PHOSPHATASE"/>
    <property type="match status" value="1"/>
</dbReference>
<evidence type="ECO:0000259" key="6">
    <source>
        <dbReference type="PROSITE" id="PS51339"/>
    </source>
</evidence>
<feature type="binding site" evidence="4">
    <location>
        <begin position="18"/>
        <end position="24"/>
    </location>
    <ligand>
        <name>substrate</name>
    </ligand>
</feature>
<dbReference type="PROSITE" id="PS50056">
    <property type="entry name" value="TYR_PHOSPHATASE_2"/>
    <property type="match status" value="1"/>
</dbReference>
<dbReference type="Gene3D" id="3.90.190.10">
    <property type="entry name" value="Protein tyrosine phosphatase superfamily"/>
    <property type="match status" value="1"/>
</dbReference>
<evidence type="ECO:0000256" key="2">
    <source>
        <dbReference type="ARBA" id="ARBA00007471"/>
    </source>
</evidence>